<accession>A0A915K3J1</accession>
<evidence type="ECO:0000313" key="1">
    <source>
        <dbReference type="Proteomes" id="UP000887565"/>
    </source>
</evidence>
<dbReference type="WBParaSite" id="nRc.2.0.1.t33271-RA">
    <property type="protein sequence ID" value="nRc.2.0.1.t33271-RA"/>
    <property type="gene ID" value="nRc.2.0.1.g33271"/>
</dbReference>
<organism evidence="1 2">
    <name type="scientific">Romanomermis culicivorax</name>
    <name type="common">Nematode worm</name>
    <dbReference type="NCBI Taxonomy" id="13658"/>
    <lineage>
        <taxon>Eukaryota</taxon>
        <taxon>Metazoa</taxon>
        <taxon>Ecdysozoa</taxon>
        <taxon>Nematoda</taxon>
        <taxon>Enoplea</taxon>
        <taxon>Dorylaimia</taxon>
        <taxon>Mermithida</taxon>
        <taxon>Mermithoidea</taxon>
        <taxon>Mermithidae</taxon>
        <taxon>Romanomermis</taxon>
    </lineage>
</organism>
<dbReference type="AlphaFoldDB" id="A0A915K3J1"/>
<name>A0A915K3J1_ROMCU</name>
<keyword evidence="1" id="KW-1185">Reference proteome</keyword>
<evidence type="ECO:0000313" key="2">
    <source>
        <dbReference type="WBParaSite" id="nRc.2.0.1.t33271-RA"/>
    </source>
</evidence>
<proteinExistence type="predicted"/>
<dbReference type="Proteomes" id="UP000887565">
    <property type="component" value="Unplaced"/>
</dbReference>
<reference evidence="2" key="1">
    <citation type="submission" date="2022-11" db="UniProtKB">
        <authorList>
            <consortium name="WormBaseParasite"/>
        </authorList>
    </citation>
    <scope>IDENTIFICATION</scope>
</reference>
<sequence length="233" mass="26434">MKFSMGTFAEGMLRGGAAYQQYQEGNPITEATTVATIATTQKPVPPAVRAFVVCIKFKEVLGKILHDSDWKTALAVTGYTEKISLCRKTIVFRTFLINSANFYQLQRKCLAEYGEDFYTVEVILSKEEPKNLDAKFWTPVRIKSGGVLGRAHFRISNGGRNETVAVDRSHWMVEQAFYKPPYCGTSTVELLQLDKLQKEVLRQVFNAKCQENSQIAEKTPQRRLELPENTIIR</sequence>
<protein>
    <submittedName>
        <fullName evidence="2">Uncharacterized protein</fullName>
    </submittedName>
</protein>